<dbReference type="EC" id="3.5.3.1" evidence="3"/>
<dbReference type="InterPro" id="IPR014033">
    <property type="entry name" value="Arginase"/>
</dbReference>
<dbReference type="EMBL" id="JAPMXC010000010">
    <property type="protein sequence ID" value="MCY0389211.1"/>
    <property type="molecule type" value="Genomic_DNA"/>
</dbReference>
<organism evidence="10 11">
    <name type="scientific">Robbsia betulipollinis</name>
    <dbReference type="NCBI Taxonomy" id="2981849"/>
    <lineage>
        <taxon>Bacteria</taxon>
        <taxon>Pseudomonadati</taxon>
        <taxon>Pseudomonadota</taxon>
        <taxon>Betaproteobacteria</taxon>
        <taxon>Burkholderiales</taxon>
        <taxon>Burkholderiaceae</taxon>
        <taxon>Robbsia</taxon>
    </lineage>
</organism>
<evidence type="ECO:0000256" key="5">
    <source>
        <dbReference type="ARBA" id="ARBA00022503"/>
    </source>
</evidence>
<dbReference type="SUPFAM" id="SSF52768">
    <property type="entry name" value="Arginase/deacetylase"/>
    <property type="match status" value="1"/>
</dbReference>
<keyword evidence="6" id="KW-0479">Metal-binding</keyword>
<name>A0ABT3ZRM5_9BURK</name>
<comment type="caution">
    <text evidence="10">The sequence shown here is derived from an EMBL/GenBank/DDBJ whole genome shotgun (WGS) entry which is preliminary data.</text>
</comment>
<evidence type="ECO:0000256" key="4">
    <source>
        <dbReference type="ARBA" id="ARBA00018123"/>
    </source>
</evidence>
<comment type="similarity">
    <text evidence="9">Belongs to the arginase family.</text>
</comment>
<keyword evidence="7" id="KW-0378">Hydrolase</keyword>
<evidence type="ECO:0000256" key="6">
    <source>
        <dbReference type="ARBA" id="ARBA00022723"/>
    </source>
</evidence>
<evidence type="ECO:0000256" key="2">
    <source>
        <dbReference type="ARBA" id="ARBA00005098"/>
    </source>
</evidence>
<dbReference type="PANTHER" id="PTHR43782">
    <property type="entry name" value="ARGINASE"/>
    <property type="match status" value="1"/>
</dbReference>
<evidence type="ECO:0000256" key="9">
    <source>
        <dbReference type="PROSITE-ProRule" id="PRU00742"/>
    </source>
</evidence>
<dbReference type="Gene3D" id="3.40.800.10">
    <property type="entry name" value="Ureohydrolase domain"/>
    <property type="match status" value="1"/>
</dbReference>
<dbReference type="PRINTS" id="PR00116">
    <property type="entry name" value="ARGINASE"/>
</dbReference>
<dbReference type="RefSeq" id="WP_267849114.1">
    <property type="nucleotide sequence ID" value="NZ_JAPMXC010000010.1"/>
</dbReference>
<dbReference type="PROSITE" id="PS51409">
    <property type="entry name" value="ARGINASE_2"/>
    <property type="match status" value="1"/>
</dbReference>
<comment type="cofactor">
    <cofactor evidence="1">
        <name>Mn(2+)</name>
        <dbReference type="ChEBI" id="CHEBI:29035"/>
    </cofactor>
</comment>
<evidence type="ECO:0000313" key="10">
    <source>
        <dbReference type="EMBL" id="MCY0389211.1"/>
    </source>
</evidence>
<evidence type="ECO:0000256" key="8">
    <source>
        <dbReference type="ARBA" id="ARBA00023211"/>
    </source>
</evidence>
<evidence type="ECO:0000256" key="1">
    <source>
        <dbReference type="ARBA" id="ARBA00001936"/>
    </source>
</evidence>
<proteinExistence type="inferred from homology"/>
<evidence type="ECO:0000313" key="11">
    <source>
        <dbReference type="Proteomes" id="UP001082899"/>
    </source>
</evidence>
<dbReference type="InterPro" id="IPR006035">
    <property type="entry name" value="Ureohydrolase"/>
</dbReference>
<dbReference type="Proteomes" id="UP001082899">
    <property type="component" value="Unassembled WGS sequence"/>
</dbReference>
<reference evidence="10" key="1">
    <citation type="submission" date="2022-11" db="EMBL/GenBank/DDBJ databases">
        <title>Robbsia betulipollinis sp. nov., isolated from pollen of birch (Betula pendula).</title>
        <authorList>
            <person name="Shi H."/>
            <person name="Ambika Manirajan B."/>
            <person name="Ratering S."/>
            <person name="Geissler-Plaum R."/>
            <person name="Schnell S."/>
        </authorList>
    </citation>
    <scope>NUCLEOTIDE SEQUENCE</scope>
    <source>
        <strain evidence="10">Bb-Pol-6</strain>
    </source>
</reference>
<keyword evidence="5" id="KW-0056">Arginine metabolism</keyword>
<gene>
    <name evidence="10" type="ORF">OVY01_18860</name>
</gene>
<dbReference type="Pfam" id="PF00491">
    <property type="entry name" value="Arginase"/>
    <property type="match status" value="1"/>
</dbReference>
<dbReference type="InterPro" id="IPR023696">
    <property type="entry name" value="Ureohydrolase_dom_sf"/>
</dbReference>
<evidence type="ECO:0000256" key="3">
    <source>
        <dbReference type="ARBA" id="ARBA00012168"/>
    </source>
</evidence>
<accession>A0ABT3ZRM5</accession>
<protein>
    <recommendedName>
        <fullName evidence="4">Arginase</fullName>
        <ecNumber evidence="3">3.5.3.1</ecNumber>
    </recommendedName>
</protein>
<evidence type="ECO:0000256" key="7">
    <source>
        <dbReference type="ARBA" id="ARBA00022801"/>
    </source>
</evidence>
<dbReference type="CDD" id="cd09989">
    <property type="entry name" value="Arginase"/>
    <property type="match status" value="1"/>
</dbReference>
<keyword evidence="11" id="KW-1185">Reference proteome</keyword>
<keyword evidence="8" id="KW-0464">Manganese</keyword>
<dbReference type="PANTHER" id="PTHR43782:SF3">
    <property type="entry name" value="ARGINASE"/>
    <property type="match status" value="1"/>
</dbReference>
<comment type="pathway">
    <text evidence="2">Nitrogen metabolism; urea cycle; L-ornithine and urea from L-arginine: step 1/1.</text>
</comment>
<sequence>MKKRIELVTAVIGAGAQVTGCRFGPDALIASGIVAALRDAGHAAFHDAGRSAVRDLSCDADPAQAAQAADKMATVSAFTPRLADTVRGVVANGRFPLVLGGDHSCAVGTWSGIADAWHATGRIGLIWIDAHLDSHTPQTSDSQAPHGMPLAALLGHGAPALTDLYDWRAKLLPQHVVVIGARSYEPGEMALLQRLGVRVMDIDEVERRGLNACVAEAIDIVSRGTHGYGVTFDLDAIDPGDVSAVGSPEARGIGADAAVAALRGFAGDARLLGFELVEYNPELDDAARRGAAVCRELVMAALGTDATAGAPPHAAAGYAPLAA</sequence>